<sequence>MRGAKLLAVIAAVVALLGGGFGVASAAEGGEVEAQATRVDACFNGACGSATYTVVNKRLIKPVKMSVKDNKCDAHPVYIQAGVWDVSNTVAPTWMKNKNYNRSGCKGGYASWNTYIQWPRDIKFVVFRVCVNDAGSDTCRTAS</sequence>
<gene>
    <name evidence="2" type="ORF">SAMN05216188_12169</name>
</gene>
<reference evidence="3" key="1">
    <citation type="submission" date="2016-10" db="EMBL/GenBank/DDBJ databases">
        <authorList>
            <person name="Varghese N."/>
            <person name="Submissions S."/>
        </authorList>
    </citation>
    <scope>NUCLEOTIDE SEQUENCE [LARGE SCALE GENOMIC DNA]</scope>
    <source>
        <strain evidence="3">CGMCC 4.3525</strain>
    </source>
</reference>
<dbReference type="EMBL" id="FOFR01000021">
    <property type="protein sequence ID" value="SES07878.1"/>
    <property type="molecule type" value="Genomic_DNA"/>
</dbReference>
<feature type="chain" id="PRO_5011463491" description="Peptidase inhibitor family I36" evidence="1">
    <location>
        <begin position="27"/>
        <end position="143"/>
    </location>
</feature>
<keyword evidence="1" id="KW-0732">Signal</keyword>
<evidence type="ECO:0000256" key="1">
    <source>
        <dbReference type="SAM" id="SignalP"/>
    </source>
</evidence>
<evidence type="ECO:0008006" key="4">
    <source>
        <dbReference type="Google" id="ProtNLM"/>
    </source>
</evidence>
<dbReference type="AlphaFoldDB" id="A0A1H9UF36"/>
<dbReference type="RefSeq" id="WP_089958588.1">
    <property type="nucleotide sequence ID" value="NZ_FOFR01000021.1"/>
</dbReference>
<dbReference type="Proteomes" id="UP000199352">
    <property type="component" value="Unassembled WGS sequence"/>
</dbReference>
<accession>A0A1H9UF36</accession>
<evidence type="ECO:0000313" key="2">
    <source>
        <dbReference type="EMBL" id="SES07878.1"/>
    </source>
</evidence>
<protein>
    <recommendedName>
        <fullName evidence="4">Peptidase inhibitor family I36</fullName>
    </recommendedName>
</protein>
<dbReference type="OrthoDB" id="3690811at2"/>
<feature type="signal peptide" evidence="1">
    <location>
        <begin position="1"/>
        <end position="26"/>
    </location>
</feature>
<proteinExistence type="predicted"/>
<keyword evidence="3" id="KW-1185">Reference proteome</keyword>
<name>A0A1H9UF36_9PSEU</name>
<organism evidence="2 3">
    <name type="scientific">Lentzea xinjiangensis</name>
    <dbReference type="NCBI Taxonomy" id="402600"/>
    <lineage>
        <taxon>Bacteria</taxon>
        <taxon>Bacillati</taxon>
        <taxon>Actinomycetota</taxon>
        <taxon>Actinomycetes</taxon>
        <taxon>Pseudonocardiales</taxon>
        <taxon>Pseudonocardiaceae</taxon>
        <taxon>Lentzea</taxon>
    </lineage>
</organism>
<evidence type="ECO:0000313" key="3">
    <source>
        <dbReference type="Proteomes" id="UP000199352"/>
    </source>
</evidence>